<evidence type="ECO:0000313" key="2">
    <source>
        <dbReference type="Proteomes" id="UP001374952"/>
    </source>
</evidence>
<accession>A0ACC6R060</accession>
<comment type="caution">
    <text evidence="1">The sequence shown here is derived from an EMBL/GenBank/DDBJ whole genome shotgun (WGS) entry which is preliminary data.</text>
</comment>
<evidence type="ECO:0000313" key="1">
    <source>
        <dbReference type="EMBL" id="MEL0602876.1"/>
    </source>
</evidence>
<gene>
    <name evidence="1" type="ORF">V6250_01770</name>
</gene>
<organism evidence="1 2">
    <name type="scientific">Pseudoalteromonas undina</name>
    <dbReference type="NCBI Taxonomy" id="43660"/>
    <lineage>
        <taxon>Bacteria</taxon>
        <taxon>Pseudomonadati</taxon>
        <taxon>Pseudomonadota</taxon>
        <taxon>Gammaproteobacteria</taxon>
        <taxon>Alteromonadales</taxon>
        <taxon>Pseudoalteromonadaceae</taxon>
        <taxon>Pseudoalteromonas</taxon>
    </lineage>
</organism>
<sequence>MWAATSYLILALIFIWIGWEVNSVYFAVVFYWSALSLILVSGAYIFNLAKIFRKRENGIIPFYIRWAFVPFLLGAQIYNAYSRKHDKVPPIQKINEHLFLACRLFPSDIDTLKENGITAILDVTCEFDGLEWSSTQENISYLNIPVLDHSVPTHSQLNQAINWIHHHIKEDRRVVVHCALGRGRSVFVMAAYLLSQDKNADVHQILAQIKETRETANLNKHQLRHLAKRHKKGELVIKNKAVLIANPVSGTKMWQDKEPLILARLSEYYDLNVLTTSKEVNGIELAKQAIKNKPDIIIACGGDGTVTEVASVLVNTQCKLGIIPMGTANALAHVLMGISSKIIPVEQACELIIDGQTHTIDTAYCNDELMLLLAGIGYEQSMIEKADRDSKNKSGQLAYLNGFFQAFSEQKAQTLYVTLDDNQTQEVHTNSFIVANAAPFTTLLAQGGGQPNHEDGLLDINWLIPSEENTTSVLSIAELMFSSITQTQLAISSHHTNAKKVTITADEEIKYVLDGEIKTADTLTITVDPASLNVISKEL</sequence>
<name>A0ACC6R060_9GAMM</name>
<protein>
    <submittedName>
        <fullName evidence="1">Diacylglycerol kinase family protein</fullName>
    </submittedName>
</protein>
<keyword evidence="1" id="KW-0418">Kinase</keyword>
<proteinExistence type="predicted"/>
<keyword evidence="2" id="KW-1185">Reference proteome</keyword>
<keyword evidence="1" id="KW-0808">Transferase</keyword>
<dbReference type="Proteomes" id="UP001374952">
    <property type="component" value="Unassembled WGS sequence"/>
</dbReference>
<reference evidence="1" key="1">
    <citation type="submission" date="2024-02" db="EMBL/GenBank/DDBJ databases">
        <title>Bacteria isolated from the canopy kelp, Nereocystis luetkeana.</title>
        <authorList>
            <person name="Pfister C.A."/>
            <person name="Younker I.T."/>
            <person name="Light S.H."/>
        </authorList>
    </citation>
    <scope>NUCLEOTIDE SEQUENCE</scope>
    <source>
        <strain evidence="1">TN.2.01</strain>
    </source>
</reference>
<dbReference type="EMBL" id="JBAKAX010000001">
    <property type="protein sequence ID" value="MEL0602876.1"/>
    <property type="molecule type" value="Genomic_DNA"/>
</dbReference>